<evidence type="ECO:0000256" key="1">
    <source>
        <dbReference type="SAM" id="Coils"/>
    </source>
</evidence>
<feature type="region of interest" description="Disordered" evidence="2">
    <location>
        <begin position="52"/>
        <end position="81"/>
    </location>
</feature>
<comment type="caution">
    <text evidence="3">The sequence shown here is derived from an EMBL/GenBank/DDBJ whole genome shotgun (WGS) entry which is preliminary data.</text>
</comment>
<gene>
    <name evidence="3" type="ORF">ENJ67_04160</name>
</gene>
<accession>A0A7C3CAM7</accession>
<evidence type="ECO:0000256" key="2">
    <source>
        <dbReference type="SAM" id="MobiDB-lite"/>
    </source>
</evidence>
<protein>
    <submittedName>
        <fullName evidence="3">Uncharacterized protein</fullName>
    </submittedName>
</protein>
<dbReference type="EMBL" id="DRNH01000224">
    <property type="protein sequence ID" value="HFB53905.1"/>
    <property type="molecule type" value="Genomic_DNA"/>
</dbReference>
<name>A0A7C3CAM7_9BACT</name>
<reference evidence="3" key="1">
    <citation type="journal article" date="2020" name="mSystems">
        <title>Genome- and Community-Level Interaction Insights into Carbon Utilization and Element Cycling Functions of Hydrothermarchaeota in Hydrothermal Sediment.</title>
        <authorList>
            <person name="Zhou Z."/>
            <person name="Liu Y."/>
            <person name="Xu W."/>
            <person name="Pan J."/>
            <person name="Luo Z.H."/>
            <person name="Li M."/>
        </authorList>
    </citation>
    <scope>NUCLEOTIDE SEQUENCE [LARGE SCALE GENOMIC DNA]</scope>
    <source>
        <strain evidence="3">HyVt-507</strain>
    </source>
</reference>
<feature type="compositionally biased region" description="Basic and acidic residues" evidence="2">
    <location>
        <begin position="52"/>
        <end position="76"/>
    </location>
</feature>
<feature type="coiled-coil region" evidence="1">
    <location>
        <begin position="88"/>
        <end position="122"/>
    </location>
</feature>
<dbReference type="AlphaFoldDB" id="A0A7C3CAM7"/>
<sequence length="238" mass="28465">MRLTLDEYSKHFKMSKEMINSKLRAKKLNYIIEDGVTYIIVTRSSLEADKREAIHKEQKEQTKATKKQETKEEKQMPQKPKTTVAMVLSLYQKENQHLKEKIVQLEAKIDKLIDDKEQMLRDEMSKIEQVYSQKDEQLKNILELMNTQLLTQRSQTIHDVETISEEETSSTKKEKTKKEDEIVELKEYLKSLDLEPYQRKIIKKRFLAVYDKDIRIIKQNGKLYLNFSKYDYSDLLEY</sequence>
<dbReference type="Proteomes" id="UP000886390">
    <property type="component" value="Unassembled WGS sequence"/>
</dbReference>
<organism evidence="3">
    <name type="scientific">Sulfurimonas autotrophica</name>
    <dbReference type="NCBI Taxonomy" id="202747"/>
    <lineage>
        <taxon>Bacteria</taxon>
        <taxon>Pseudomonadati</taxon>
        <taxon>Campylobacterota</taxon>
        <taxon>Epsilonproteobacteria</taxon>
        <taxon>Campylobacterales</taxon>
        <taxon>Sulfurimonadaceae</taxon>
        <taxon>Sulfurimonas</taxon>
    </lineage>
</organism>
<keyword evidence="1" id="KW-0175">Coiled coil</keyword>
<proteinExistence type="predicted"/>
<evidence type="ECO:0000313" key="3">
    <source>
        <dbReference type="EMBL" id="HFB53905.1"/>
    </source>
</evidence>